<evidence type="ECO:0000256" key="1">
    <source>
        <dbReference type="SAM" id="MobiDB-lite"/>
    </source>
</evidence>
<gene>
    <name evidence="2" type="ORF">M6B38_368135</name>
</gene>
<reference evidence="2" key="1">
    <citation type="journal article" date="2023" name="GigaByte">
        <title>Genome assembly of the bearded iris, Iris pallida Lam.</title>
        <authorList>
            <person name="Bruccoleri R.E."/>
            <person name="Oakeley E.J."/>
            <person name="Faust A.M.E."/>
            <person name="Altorfer M."/>
            <person name="Dessus-Babus S."/>
            <person name="Burckhardt D."/>
            <person name="Oertli M."/>
            <person name="Naumann U."/>
            <person name="Petersen F."/>
            <person name="Wong J."/>
        </authorList>
    </citation>
    <scope>NUCLEOTIDE SEQUENCE</scope>
    <source>
        <strain evidence="2">GSM-AAB239-AS_SAM_17_03QT</strain>
    </source>
</reference>
<name>A0AAX6GER0_IRIPA</name>
<proteinExistence type="predicted"/>
<feature type="region of interest" description="Disordered" evidence="1">
    <location>
        <begin position="1"/>
        <end position="56"/>
    </location>
</feature>
<dbReference type="Proteomes" id="UP001140949">
    <property type="component" value="Unassembled WGS sequence"/>
</dbReference>
<evidence type="ECO:0000313" key="2">
    <source>
        <dbReference type="EMBL" id="KAJ6827200.1"/>
    </source>
</evidence>
<keyword evidence="3" id="KW-1185">Reference proteome</keyword>
<comment type="caution">
    <text evidence="2">The sequence shown here is derived from an EMBL/GenBank/DDBJ whole genome shotgun (WGS) entry which is preliminary data.</text>
</comment>
<protein>
    <submittedName>
        <fullName evidence="2">Leucine-rich repeat extensin-like protein 4</fullName>
    </submittedName>
</protein>
<feature type="compositionally biased region" description="Basic and acidic residues" evidence="1">
    <location>
        <begin position="44"/>
        <end position="56"/>
    </location>
</feature>
<dbReference type="AlphaFoldDB" id="A0AAX6GER0"/>
<sequence length="94" mass="10922">MGKERETEGRENHRREGEVEGERERVIWKEGESGGEKTEEEECERGIKEGSHRERGCRVRRGRRGSDDALCSGLVRGLGARELPNLEAQWRRCW</sequence>
<accession>A0AAX6GER0</accession>
<reference evidence="2" key="2">
    <citation type="submission" date="2023-04" db="EMBL/GenBank/DDBJ databases">
        <authorList>
            <person name="Bruccoleri R.E."/>
            <person name="Oakeley E.J."/>
            <person name="Faust A.-M."/>
            <person name="Dessus-Babus S."/>
            <person name="Altorfer M."/>
            <person name="Burckhardt D."/>
            <person name="Oertli M."/>
            <person name="Naumann U."/>
            <person name="Petersen F."/>
            <person name="Wong J."/>
        </authorList>
    </citation>
    <scope>NUCLEOTIDE SEQUENCE</scope>
    <source>
        <strain evidence="2">GSM-AAB239-AS_SAM_17_03QT</strain>
        <tissue evidence="2">Leaf</tissue>
    </source>
</reference>
<evidence type="ECO:0000313" key="3">
    <source>
        <dbReference type="Proteomes" id="UP001140949"/>
    </source>
</evidence>
<dbReference type="EMBL" id="JANAVB010020400">
    <property type="protein sequence ID" value="KAJ6827200.1"/>
    <property type="molecule type" value="Genomic_DNA"/>
</dbReference>
<feature type="compositionally biased region" description="Basic and acidic residues" evidence="1">
    <location>
        <begin position="1"/>
        <end position="37"/>
    </location>
</feature>
<organism evidence="2 3">
    <name type="scientific">Iris pallida</name>
    <name type="common">Sweet iris</name>
    <dbReference type="NCBI Taxonomy" id="29817"/>
    <lineage>
        <taxon>Eukaryota</taxon>
        <taxon>Viridiplantae</taxon>
        <taxon>Streptophyta</taxon>
        <taxon>Embryophyta</taxon>
        <taxon>Tracheophyta</taxon>
        <taxon>Spermatophyta</taxon>
        <taxon>Magnoliopsida</taxon>
        <taxon>Liliopsida</taxon>
        <taxon>Asparagales</taxon>
        <taxon>Iridaceae</taxon>
        <taxon>Iridoideae</taxon>
        <taxon>Irideae</taxon>
        <taxon>Iris</taxon>
    </lineage>
</organism>